<name>A0ACC0C0J7_CATRO</name>
<protein>
    <submittedName>
        <fullName evidence="1">Uncharacterized protein</fullName>
    </submittedName>
</protein>
<evidence type="ECO:0000313" key="2">
    <source>
        <dbReference type="Proteomes" id="UP001060085"/>
    </source>
</evidence>
<reference evidence="2" key="1">
    <citation type="journal article" date="2023" name="Nat. Plants">
        <title>Single-cell RNA sequencing provides a high-resolution roadmap for understanding the multicellular compartmentation of specialized metabolism.</title>
        <authorList>
            <person name="Sun S."/>
            <person name="Shen X."/>
            <person name="Li Y."/>
            <person name="Li Y."/>
            <person name="Wang S."/>
            <person name="Li R."/>
            <person name="Zhang H."/>
            <person name="Shen G."/>
            <person name="Guo B."/>
            <person name="Wei J."/>
            <person name="Xu J."/>
            <person name="St-Pierre B."/>
            <person name="Chen S."/>
            <person name="Sun C."/>
        </authorList>
    </citation>
    <scope>NUCLEOTIDE SEQUENCE [LARGE SCALE GENOMIC DNA]</scope>
</reference>
<gene>
    <name evidence="1" type="ORF">M9H77_09422</name>
</gene>
<comment type="caution">
    <text evidence="1">The sequence shown here is derived from an EMBL/GenBank/DDBJ whole genome shotgun (WGS) entry which is preliminary data.</text>
</comment>
<dbReference type="EMBL" id="CM044702">
    <property type="protein sequence ID" value="KAI5678472.1"/>
    <property type="molecule type" value="Genomic_DNA"/>
</dbReference>
<keyword evidence="2" id="KW-1185">Reference proteome</keyword>
<proteinExistence type="predicted"/>
<dbReference type="Proteomes" id="UP001060085">
    <property type="component" value="Linkage Group LG02"/>
</dbReference>
<organism evidence="1 2">
    <name type="scientific">Catharanthus roseus</name>
    <name type="common">Madagascar periwinkle</name>
    <name type="synonym">Vinca rosea</name>
    <dbReference type="NCBI Taxonomy" id="4058"/>
    <lineage>
        <taxon>Eukaryota</taxon>
        <taxon>Viridiplantae</taxon>
        <taxon>Streptophyta</taxon>
        <taxon>Embryophyta</taxon>
        <taxon>Tracheophyta</taxon>
        <taxon>Spermatophyta</taxon>
        <taxon>Magnoliopsida</taxon>
        <taxon>eudicotyledons</taxon>
        <taxon>Gunneridae</taxon>
        <taxon>Pentapetalae</taxon>
        <taxon>asterids</taxon>
        <taxon>lamiids</taxon>
        <taxon>Gentianales</taxon>
        <taxon>Apocynaceae</taxon>
        <taxon>Rauvolfioideae</taxon>
        <taxon>Vinceae</taxon>
        <taxon>Catharanthinae</taxon>
        <taxon>Catharanthus</taxon>
    </lineage>
</organism>
<evidence type="ECO:0000313" key="1">
    <source>
        <dbReference type="EMBL" id="KAI5678472.1"/>
    </source>
</evidence>
<accession>A0ACC0C0J7</accession>
<sequence length="809" mass="90269">MDQNDPAAEIQSQLGDETEKAAAGTTHLKDRKFSWAKLRRVDSLNLEAGKVSFAPGHASEHDWKRTLSLAFQSIGVIYGDIGTSPLYVYASSFPNGIQNKNDILGVLSLIIYTLILVPMIKYVFIVLRANDNGDGGTFALYSLICRYAKVSLIPNYQPEDREVSNYRLDTPSNQLRRAHKIKEKLESSKTAKLILFLVTILGTSMVIGDGVLTPSISVLSAVGGIKSLNEEATVGVSIAILVVLFCVQRFGTDKIGFAFAPAISLWFLFISCTGLYNLFKHDIGVLRAFNPKYAIDYFKRNGKDGWMSLGGVVLCITGTEAMFADLGHFSVRAVQISFSFIVFPSLLSAYIGQAAYLMKFSDHVSNTFYDSVPDRIYWPTFVIAVIAAIIASQAMISGAFAIISQSLSLGCFPRVKVVHTSAKYEGQVYIPEINYLLMIACIAVTGAFKTTEKIGHAYGIAVVAVMVITTCMVTLIMLVIWKASMWWIALFFIVFISIDIIYLSSVLYKFQQGGYLPLAFSLALMLIMGLWHYVHKKRYIFELNNKVSSDYVRELSQNPEIKRIPGIGLLYSELVQGIPPIFPHFISNIPSLHSVIVLVSIKSIPISKVALAERYLFRQVEAREYKIFRCVVRYGYKDTIEEPHEFEKQMVEHLKEFIRHEHFIINAATDMMIQQKHSGILVKDGKFRTGSGRVHIEESLPARVSSGSIQSFNAAAKTSTNSSNRIAGENQDSNVGLEEELQVIQKAMEQGVFYLVGEAEVVAKHDSSVIKKFVVNNAYSFLRKNFREGDKLLAIPRTRLLKVGMVYEI</sequence>